<dbReference type="FunFam" id="3.30.565.10:FF:000010">
    <property type="entry name" value="Sensor histidine kinase RcsC"/>
    <property type="match status" value="1"/>
</dbReference>
<dbReference type="InterPro" id="IPR003661">
    <property type="entry name" value="HisK_dim/P_dom"/>
</dbReference>
<name>A0A2K9P3M6_9FIRM</name>
<dbReference type="InterPro" id="IPR005467">
    <property type="entry name" value="His_kinase_dom"/>
</dbReference>
<gene>
    <name evidence="15" type="ORF">B9O19_01700</name>
</gene>
<keyword evidence="7" id="KW-0902">Two-component regulatory system</keyword>
<evidence type="ECO:0000256" key="3">
    <source>
        <dbReference type="ARBA" id="ARBA00012438"/>
    </source>
</evidence>
<dbReference type="SUPFAM" id="SSF55874">
    <property type="entry name" value="ATPase domain of HSP90 chaperone/DNA topoisomerase II/histidine kinase"/>
    <property type="match status" value="1"/>
</dbReference>
<dbReference type="SUPFAM" id="SSF52172">
    <property type="entry name" value="CheY-like"/>
    <property type="match status" value="2"/>
</dbReference>
<evidence type="ECO:0000256" key="11">
    <source>
        <dbReference type="SAM" id="Phobius"/>
    </source>
</evidence>
<dbReference type="EC" id="2.7.13.3" evidence="3"/>
<keyword evidence="6 15" id="KW-0418">Kinase</keyword>
<dbReference type="SMART" id="SM00086">
    <property type="entry name" value="PAC"/>
    <property type="match status" value="1"/>
</dbReference>
<dbReference type="Pfam" id="PF00512">
    <property type="entry name" value="HisKA"/>
    <property type="match status" value="1"/>
</dbReference>
<dbReference type="InterPro" id="IPR001789">
    <property type="entry name" value="Sig_transdc_resp-reg_receiver"/>
</dbReference>
<dbReference type="CDD" id="cd00082">
    <property type="entry name" value="HisKA"/>
    <property type="match status" value="1"/>
</dbReference>
<feature type="domain" description="Response regulatory" evidence="13">
    <location>
        <begin position="602"/>
        <end position="722"/>
    </location>
</feature>
<reference evidence="15 16" key="1">
    <citation type="submission" date="2017-04" db="EMBL/GenBank/DDBJ databases">
        <title>Monoglobus pectinilyticus 14 draft genome.</title>
        <authorList>
            <person name="Kim C."/>
            <person name="Rosendale D.I."/>
            <person name="Kelly W.J."/>
            <person name="Tannock G.W."/>
            <person name="Patchett M.L."/>
            <person name="Jordens J.Z."/>
        </authorList>
    </citation>
    <scope>NUCLEOTIDE SEQUENCE [LARGE SCALE GENOMIC DNA]</scope>
    <source>
        <strain evidence="15 16">14</strain>
    </source>
</reference>
<evidence type="ECO:0000256" key="7">
    <source>
        <dbReference type="ARBA" id="ARBA00023012"/>
    </source>
</evidence>
<dbReference type="SUPFAM" id="SSF47384">
    <property type="entry name" value="Homodimeric domain of signal transducing histidine kinase"/>
    <property type="match status" value="1"/>
</dbReference>
<keyword evidence="16" id="KW-1185">Reference proteome</keyword>
<dbReference type="SMART" id="SM00448">
    <property type="entry name" value="REC"/>
    <property type="match status" value="2"/>
</dbReference>
<evidence type="ECO:0000259" key="14">
    <source>
        <dbReference type="PROSITE" id="PS50113"/>
    </source>
</evidence>
<dbReference type="Proteomes" id="UP000235589">
    <property type="component" value="Chromosome"/>
</dbReference>
<evidence type="ECO:0000256" key="2">
    <source>
        <dbReference type="ARBA" id="ARBA00006402"/>
    </source>
</evidence>
<evidence type="ECO:0000256" key="1">
    <source>
        <dbReference type="ARBA" id="ARBA00000085"/>
    </source>
</evidence>
<keyword evidence="5 10" id="KW-0597">Phosphoprotein</keyword>
<evidence type="ECO:0000256" key="6">
    <source>
        <dbReference type="ARBA" id="ARBA00022777"/>
    </source>
</evidence>
<dbReference type="SUPFAM" id="SSF55785">
    <property type="entry name" value="PYP-like sensor domain (PAS domain)"/>
    <property type="match status" value="1"/>
</dbReference>
<dbReference type="PROSITE" id="PS50113">
    <property type="entry name" value="PAC"/>
    <property type="match status" value="1"/>
</dbReference>
<evidence type="ECO:0000256" key="10">
    <source>
        <dbReference type="PROSITE-ProRule" id="PRU00169"/>
    </source>
</evidence>
<evidence type="ECO:0000256" key="4">
    <source>
        <dbReference type="ARBA" id="ARBA00018672"/>
    </source>
</evidence>
<dbReference type="Pfam" id="PF02518">
    <property type="entry name" value="HATPase_c"/>
    <property type="match status" value="1"/>
</dbReference>
<dbReference type="InterPro" id="IPR011006">
    <property type="entry name" value="CheY-like_superfamily"/>
</dbReference>
<accession>A0A2K9P3M6</accession>
<dbReference type="InterPro" id="IPR036890">
    <property type="entry name" value="HATPase_C_sf"/>
</dbReference>
<dbReference type="RefSeq" id="WP_245862911.1">
    <property type="nucleotide sequence ID" value="NZ_CP020991.1"/>
</dbReference>
<feature type="domain" description="Histidine kinase" evidence="12">
    <location>
        <begin position="360"/>
        <end position="583"/>
    </location>
</feature>
<evidence type="ECO:0000256" key="5">
    <source>
        <dbReference type="ARBA" id="ARBA00022553"/>
    </source>
</evidence>
<dbReference type="Pfam" id="PF08447">
    <property type="entry name" value="PAS_3"/>
    <property type="match status" value="1"/>
</dbReference>
<dbReference type="InterPro" id="IPR035965">
    <property type="entry name" value="PAS-like_dom_sf"/>
</dbReference>
<dbReference type="InterPro" id="IPR001610">
    <property type="entry name" value="PAC"/>
</dbReference>
<keyword evidence="11" id="KW-0472">Membrane</keyword>
<evidence type="ECO:0000313" key="16">
    <source>
        <dbReference type="Proteomes" id="UP000235589"/>
    </source>
</evidence>
<protein>
    <recommendedName>
        <fullName evidence="9">Circadian input-output histidine kinase CikA</fullName>
        <ecNumber evidence="3">2.7.13.3</ecNumber>
    </recommendedName>
    <alternativeName>
        <fullName evidence="4">Stage 0 sporulation protein A homolog</fullName>
    </alternativeName>
</protein>
<dbReference type="SMART" id="SM00387">
    <property type="entry name" value="HATPase_c"/>
    <property type="match status" value="1"/>
</dbReference>
<dbReference type="PANTHER" id="PTHR45339:SF5">
    <property type="entry name" value="HISTIDINE KINASE"/>
    <property type="match status" value="1"/>
</dbReference>
<dbReference type="EMBL" id="CP020991">
    <property type="protein sequence ID" value="AUO19856.1"/>
    <property type="molecule type" value="Genomic_DNA"/>
</dbReference>
<proteinExistence type="inferred from homology"/>
<keyword evidence="11" id="KW-0812">Transmembrane</keyword>
<dbReference type="InterPro" id="IPR000700">
    <property type="entry name" value="PAS-assoc_C"/>
</dbReference>
<dbReference type="Gene3D" id="3.30.565.10">
    <property type="entry name" value="Histidine kinase-like ATPase, C-terminal domain"/>
    <property type="match status" value="1"/>
</dbReference>
<evidence type="ECO:0000313" key="15">
    <source>
        <dbReference type="EMBL" id="AUO19856.1"/>
    </source>
</evidence>
<dbReference type="PRINTS" id="PR00344">
    <property type="entry name" value="BCTRLSENSOR"/>
</dbReference>
<organism evidence="15 16">
    <name type="scientific">Monoglobus pectinilyticus</name>
    <dbReference type="NCBI Taxonomy" id="1981510"/>
    <lineage>
        <taxon>Bacteria</taxon>
        <taxon>Bacillati</taxon>
        <taxon>Bacillota</taxon>
        <taxon>Clostridia</taxon>
        <taxon>Monoglobales</taxon>
        <taxon>Monoglobaceae</taxon>
        <taxon>Monoglobus</taxon>
    </lineage>
</organism>
<dbReference type="InterPro" id="IPR013655">
    <property type="entry name" value="PAS_fold_3"/>
</dbReference>
<feature type="domain" description="PAC" evidence="14">
    <location>
        <begin position="291"/>
        <end position="342"/>
    </location>
</feature>
<evidence type="ECO:0000259" key="12">
    <source>
        <dbReference type="PROSITE" id="PS50109"/>
    </source>
</evidence>
<dbReference type="InterPro" id="IPR004358">
    <property type="entry name" value="Sig_transdc_His_kin-like_C"/>
</dbReference>
<comment type="similarity">
    <text evidence="2">In the N-terminal section; belongs to the phytochrome family.</text>
</comment>
<dbReference type="PROSITE" id="PS50109">
    <property type="entry name" value="HIS_KIN"/>
    <property type="match status" value="1"/>
</dbReference>
<dbReference type="AlphaFoldDB" id="A0A2K9P3M6"/>
<dbReference type="InterPro" id="IPR003594">
    <property type="entry name" value="HATPase_dom"/>
</dbReference>
<feature type="domain" description="Response regulatory" evidence="13">
    <location>
        <begin position="744"/>
        <end position="864"/>
    </location>
</feature>
<feature type="modified residue" description="4-aspartylphosphate" evidence="10">
    <location>
        <position position="795"/>
    </location>
</feature>
<keyword evidence="6 15" id="KW-0808">Transferase</keyword>
<dbReference type="CDD" id="cd17546">
    <property type="entry name" value="REC_hyHK_CKI1_RcsC-like"/>
    <property type="match status" value="2"/>
</dbReference>
<dbReference type="SMART" id="SM00388">
    <property type="entry name" value="HisKA"/>
    <property type="match status" value="1"/>
</dbReference>
<feature type="modified residue" description="4-aspartylphosphate" evidence="10">
    <location>
        <position position="656"/>
    </location>
</feature>
<comment type="catalytic activity">
    <reaction evidence="1">
        <text>ATP + protein L-histidine = ADP + protein N-phospho-L-histidine.</text>
        <dbReference type="EC" id="2.7.13.3"/>
    </reaction>
</comment>
<evidence type="ECO:0000256" key="9">
    <source>
        <dbReference type="ARBA" id="ARBA00074306"/>
    </source>
</evidence>
<comment type="function">
    <text evidence="8">May play the central regulatory role in sporulation. It may be an element of the effector pathway responsible for the activation of sporulation genes in response to nutritional stress. Spo0A may act in concert with spo0H (a sigma factor) to control the expression of some genes that are critical to the sporulation process.</text>
</comment>
<dbReference type="GeneID" id="98063087"/>
<dbReference type="InterPro" id="IPR036097">
    <property type="entry name" value="HisK_dim/P_sf"/>
</dbReference>
<dbReference type="Gene3D" id="3.40.50.2300">
    <property type="match status" value="2"/>
</dbReference>
<keyword evidence="11" id="KW-1133">Transmembrane helix</keyword>
<dbReference type="PANTHER" id="PTHR45339">
    <property type="entry name" value="HYBRID SIGNAL TRANSDUCTION HISTIDINE KINASE J"/>
    <property type="match status" value="1"/>
</dbReference>
<dbReference type="Gene3D" id="3.30.450.20">
    <property type="entry name" value="PAS domain"/>
    <property type="match status" value="1"/>
</dbReference>
<evidence type="ECO:0000259" key="13">
    <source>
        <dbReference type="PROSITE" id="PS50110"/>
    </source>
</evidence>
<dbReference type="Gene3D" id="1.10.287.130">
    <property type="match status" value="1"/>
</dbReference>
<evidence type="ECO:0000256" key="8">
    <source>
        <dbReference type="ARBA" id="ARBA00024867"/>
    </source>
</evidence>
<dbReference type="Pfam" id="PF00072">
    <property type="entry name" value="Response_reg"/>
    <property type="match status" value="2"/>
</dbReference>
<feature type="transmembrane region" description="Helical" evidence="11">
    <location>
        <begin position="12"/>
        <end position="34"/>
    </location>
</feature>
<dbReference type="CDD" id="cd16922">
    <property type="entry name" value="HATPase_EvgS-ArcB-TorS-like"/>
    <property type="match status" value="1"/>
</dbReference>
<dbReference type="PROSITE" id="PS50110">
    <property type="entry name" value="RESPONSE_REGULATORY"/>
    <property type="match status" value="2"/>
</dbReference>
<dbReference type="GO" id="GO:0000155">
    <property type="term" value="F:phosphorelay sensor kinase activity"/>
    <property type="evidence" value="ECO:0007669"/>
    <property type="project" value="InterPro"/>
</dbReference>
<sequence>MSKQKRKNKLKKVVMFIICAFSIFLSTFSIFSTYQLHQTASMIYNHPYTVSNESRAMRSRLLDMKSFLLNIVAEPSWEIDNVQQLLNGRYNMQYNAIEIITNQYLGPSEDTIQLLNAMNDLKNTQNDSLPLILPMTKEETALYVEQNIYPKYDAVDAALTKIIAFADQKIKGLEKHSANTATTAILSSLLLTIFLPAYFLFAFWRERKNIREIQYREHLFDILSSNVDEVFLIYNKEHAELEYVSNNCQRVLGIKERSIFKETDSLLNLIINEDKTDFMEFIKPTGTTSSKSVEFRMKNPSGQVRWILAQSFPQISQDKIVRYIVSLSDRTEKIIKEQALKDALINAQNANAAKQNFLSRMSHEIRTPMNAIIGMTTIAGAYIEDRKRVEDCLEKIGYSSKHLMTLINDVLDMSKIDEGKMTIAHEIFNLESVAESITSIIYPQAAEKGITFSMPLIDLTDTILIGDSLRLNQILINLLSNAIKFTPPGGSIRMEIRQIQKKNGRIRLRFTVSDTGIGMSEEFVKRIFLPFEQENTSASNQFGGTGLGMSICKNLVTLMDGTISVNSELEKGSTFKVELDFDTAESKEEKSSYNHRVLEALKVLVADDDRDCCIHTTLLLENLGIKSKWVMTGAECVDEVLSAHKVGEEYDVCLIDWKMPDMDGIEVTRRVREFVGPNTTIIIITAYDWSSIEQKAREAGANAFLSKPIFASTLYNTLLTVTGIERAIKNNKDNQPNPVLNGLNVLLAEDNELNREIAVELLKMTGMKIDCVSDGKEAVERFTTNGDDYDIILMDVQMPYMNGYQATEAIRKSGHPKAKTIPIIAMTADAFHEDMVKAGEAGMNGHLAKPIDSEQLYKMIESSVSAKS</sequence>
<dbReference type="KEGG" id="mpec:B9O19_01700"/>